<evidence type="ECO:0000256" key="7">
    <source>
        <dbReference type="ARBA" id="ARBA00022989"/>
    </source>
</evidence>
<evidence type="ECO:0000313" key="12">
    <source>
        <dbReference type="EMBL" id="GBF93217.1"/>
    </source>
</evidence>
<feature type="compositionally biased region" description="Gly residues" evidence="9">
    <location>
        <begin position="1151"/>
        <end position="1161"/>
    </location>
</feature>
<dbReference type="GO" id="GO:0005524">
    <property type="term" value="F:ATP binding"/>
    <property type="evidence" value="ECO:0007669"/>
    <property type="project" value="UniProtKB-KW"/>
</dbReference>
<dbReference type="InterPro" id="IPR027417">
    <property type="entry name" value="P-loop_NTPase"/>
</dbReference>
<keyword evidence="7 10" id="KW-1133">Transmembrane helix</keyword>
<feature type="compositionally biased region" description="Low complexity" evidence="9">
    <location>
        <begin position="1075"/>
        <end position="1087"/>
    </location>
</feature>
<dbReference type="GO" id="GO:0005319">
    <property type="term" value="F:lipid transporter activity"/>
    <property type="evidence" value="ECO:0007669"/>
    <property type="project" value="TreeGrafter"/>
</dbReference>
<proteinExistence type="inferred from homology"/>
<dbReference type="InterPro" id="IPR017871">
    <property type="entry name" value="ABC_transporter-like_CS"/>
</dbReference>
<dbReference type="GO" id="GO:0140359">
    <property type="term" value="F:ABC-type transporter activity"/>
    <property type="evidence" value="ECO:0007669"/>
    <property type="project" value="InterPro"/>
</dbReference>
<name>A0A2V0P7Q6_9CHLO</name>
<protein>
    <submittedName>
        <fullName evidence="12">ABC transporter A family member</fullName>
    </submittedName>
</protein>
<dbReference type="CDD" id="cd03263">
    <property type="entry name" value="ABC_subfamily_A"/>
    <property type="match status" value="1"/>
</dbReference>
<dbReference type="InterPro" id="IPR013525">
    <property type="entry name" value="ABC2_TM"/>
</dbReference>
<feature type="transmembrane region" description="Helical" evidence="10">
    <location>
        <begin position="45"/>
        <end position="65"/>
    </location>
</feature>
<dbReference type="GO" id="GO:0016020">
    <property type="term" value="C:membrane"/>
    <property type="evidence" value="ECO:0007669"/>
    <property type="project" value="UniProtKB-SubCell"/>
</dbReference>
<feature type="compositionally biased region" description="Low complexity" evidence="9">
    <location>
        <begin position="1094"/>
        <end position="1104"/>
    </location>
</feature>
<keyword evidence="3" id="KW-0813">Transport</keyword>
<dbReference type="FunCoup" id="A0A2V0P7Q6">
    <property type="interactions" value="46"/>
</dbReference>
<feature type="compositionally biased region" description="Low complexity" evidence="9">
    <location>
        <begin position="1120"/>
        <end position="1136"/>
    </location>
</feature>
<dbReference type="PANTHER" id="PTHR19229">
    <property type="entry name" value="ATP-BINDING CASSETTE TRANSPORTER SUBFAMILY A ABCA"/>
    <property type="match status" value="1"/>
</dbReference>
<evidence type="ECO:0000256" key="8">
    <source>
        <dbReference type="ARBA" id="ARBA00023136"/>
    </source>
</evidence>
<dbReference type="FunFam" id="3.40.50.300:FF:000665">
    <property type="entry name" value="ABC transporter A family member 2"/>
    <property type="match status" value="1"/>
</dbReference>
<dbReference type="InterPro" id="IPR003439">
    <property type="entry name" value="ABC_transporter-like_ATP-bd"/>
</dbReference>
<dbReference type="SMART" id="SM00382">
    <property type="entry name" value="AAA"/>
    <property type="match status" value="1"/>
</dbReference>
<dbReference type="PROSITE" id="PS00211">
    <property type="entry name" value="ABC_TRANSPORTER_1"/>
    <property type="match status" value="1"/>
</dbReference>
<comment type="caution">
    <text evidence="12">The sequence shown here is derived from an EMBL/GenBank/DDBJ whole genome shotgun (WGS) entry which is preliminary data.</text>
</comment>
<reference evidence="12 13" key="1">
    <citation type="journal article" date="2018" name="Sci. Rep.">
        <title>Raphidocelis subcapitata (=Pseudokirchneriella subcapitata) provides an insight into genome evolution and environmental adaptations in the Sphaeropleales.</title>
        <authorList>
            <person name="Suzuki S."/>
            <person name="Yamaguchi H."/>
            <person name="Nakajima N."/>
            <person name="Kawachi M."/>
        </authorList>
    </citation>
    <scope>NUCLEOTIDE SEQUENCE [LARGE SCALE GENOMIC DNA]</scope>
    <source>
        <strain evidence="12 13">NIES-35</strain>
    </source>
</reference>
<feature type="transmembrane region" description="Helical" evidence="10">
    <location>
        <begin position="326"/>
        <end position="349"/>
    </location>
</feature>
<comment type="similarity">
    <text evidence="2">Belongs to the ABC transporter superfamily. ABCA family. CPR flippase (TC 3.A.1.211) subfamily.</text>
</comment>
<dbReference type="OrthoDB" id="10255969at2759"/>
<dbReference type="GO" id="GO:0016887">
    <property type="term" value="F:ATP hydrolysis activity"/>
    <property type="evidence" value="ECO:0007669"/>
    <property type="project" value="InterPro"/>
</dbReference>
<keyword evidence="5" id="KW-0547">Nucleotide-binding</keyword>
<comment type="subcellular location">
    <subcellularLocation>
        <location evidence="1">Membrane</location>
        <topology evidence="1">Multi-pass membrane protein</topology>
    </subcellularLocation>
</comment>
<feature type="region of interest" description="Disordered" evidence="9">
    <location>
        <begin position="1120"/>
        <end position="1176"/>
    </location>
</feature>
<evidence type="ECO:0000259" key="11">
    <source>
        <dbReference type="PROSITE" id="PS50893"/>
    </source>
</evidence>
<evidence type="ECO:0000256" key="6">
    <source>
        <dbReference type="ARBA" id="ARBA00022840"/>
    </source>
</evidence>
<dbReference type="InterPro" id="IPR026082">
    <property type="entry name" value="ABCA"/>
</dbReference>
<evidence type="ECO:0000256" key="3">
    <source>
        <dbReference type="ARBA" id="ARBA00022448"/>
    </source>
</evidence>
<dbReference type="Proteomes" id="UP000247498">
    <property type="component" value="Unassembled WGS sequence"/>
</dbReference>
<keyword evidence="4 10" id="KW-0812">Transmembrane</keyword>
<evidence type="ECO:0000313" key="13">
    <source>
        <dbReference type="Proteomes" id="UP000247498"/>
    </source>
</evidence>
<dbReference type="PANTHER" id="PTHR19229:SF205">
    <property type="entry name" value="ABC TRANSPORTER A FAMILY MEMBER 1-RELATED"/>
    <property type="match status" value="1"/>
</dbReference>
<dbReference type="Pfam" id="PF00005">
    <property type="entry name" value="ABC_tran"/>
    <property type="match status" value="1"/>
</dbReference>
<feature type="transmembrane region" description="Helical" evidence="10">
    <location>
        <begin position="246"/>
        <end position="268"/>
    </location>
</feature>
<dbReference type="PROSITE" id="PS50893">
    <property type="entry name" value="ABC_TRANSPORTER_2"/>
    <property type="match status" value="1"/>
</dbReference>
<dbReference type="EMBL" id="BDRX01000039">
    <property type="protein sequence ID" value="GBF93217.1"/>
    <property type="molecule type" value="Genomic_DNA"/>
</dbReference>
<evidence type="ECO:0000256" key="9">
    <source>
        <dbReference type="SAM" id="MobiDB-lite"/>
    </source>
</evidence>
<feature type="domain" description="ABC transporter" evidence="11">
    <location>
        <begin position="659"/>
        <end position="909"/>
    </location>
</feature>
<dbReference type="AlphaFoldDB" id="A0A2V0P7Q6"/>
<keyword evidence="8 10" id="KW-0472">Membrane</keyword>
<feature type="transmembrane region" description="Helical" evidence="10">
    <location>
        <begin position="355"/>
        <end position="377"/>
    </location>
</feature>
<evidence type="ECO:0000256" key="4">
    <source>
        <dbReference type="ARBA" id="ARBA00022692"/>
    </source>
</evidence>
<evidence type="ECO:0000256" key="1">
    <source>
        <dbReference type="ARBA" id="ARBA00004141"/>
    </source>
</evidence>
<evidence type="ECO:0000256" key="2">
    <source>
        <dbReference type="ARBA" id="ARBA00008526"/>
    </source>
</evidence>
<evidence type="ECO:0000256" key="5">
    <source>
        <dbReference type="ARBA" id="ARBA00022741"/>
    </source>
</evidence>
<evidence type="ECO:0000256" key="10">
    <source>
        <dbReference type="SAM" id="Phobius"/>
    </source>
</evidence>
<dbReference type="InParanoid" id="A0A2V0P7Q6"/>
<dbReference type="SUPFAM" id="SSF52540">
    <property type="entry name" value="P-loop containing nucleoside triphosphate hydrolases"/>
    <property type="match status" value="1"/>
</dbReference>
<keyword evidence="13" id="KW-1185">Reference proteome</keyword>
<dbReference type="Pfam" id="PF12698">
    <property type="entry name" value="ABC2_membrane_3"/>
    <property type="match status" value="1"/>
</dbReference>
<keyword evidence="6" id="KW-0067">ATP-binding</keyword>
<gene>
    <name evidence="12" type="ORF">Rsub_05949</name>
</gene>
<organism evidence="12 13">
    <name type="scientific">Raphidocelis subcapitata</name>
    <dbReference type="NCBI Taxonomy" id="307507"/>
    <lineage>
        <taxon>Eukaryota</taxon>
        <taxon>Viridiplantae</taxon>
        <taxon>Chlorophyta</taxon>
        <taxon>core chlorophytes</taxon>
        <taxon>Chlorophyceae</taxon>
        <taxon>CS clade</taxon>
        <taxon>Sphaeropleales</taxon>
        <taxon>Selenastraceae</taxon>
        <taxon>Raphidocelis</taxon>
    </lineage>
</organism>
<feature type="region of interest" description="Disordered" evidence="9">
    <location>
        <begin position="1065"/>
        <end position="1104"/>
    </location>
</feature>
<sequence>MANANQRTAWERRLDALFSFRLPQQLMVLLYKNVLVAWRSRRATLIRFAAPIMFLLLALVMQTALDASLAAEGRYRPVHNGVRQSVAPIPDCNDDLYIHDRPCLSLVFSPNTSTAVQAIIERVRTRNSPPLPASKVLGFRDRSEAEAFLAANAETTLGAVHFVEGPRGRLDYVLQGSSTPKQFKSYVQDPQLFWQAPVMSAVSREIARESLLDAGRAHEAAALSWGPELVRFPHPEMTTLSFTGRVIAPCIFAACMFGAVSQMAQIVSEKELGLRQAMRTMGLMESSYWGSWVVFDLGFAVLLTLVIILSGMALRFRFFLANDFSLLFALFWLFLAAISGFTYFVTAFINKPQTAVYVGFIVFLAGWTFQGIVTYGLPYTPSFYNETNPQKRVYHRIFYWVFHLMPWNPLVKAILDMAAASNTHVHPGLSWSERRSYCLDVPPGEAPPHNPLEQWIDTSCIFPVGDCFVALAVQFVAYTLLGVWLDNVLPNSLGVRRHPLFFLNRSFWAPRVTEQGEALARLLAEGEARLAAEKKVCVEARLSTAGGPDEDEDVGSEAARIKQSLGQKLTGLARIEESEWLGFGKAAAAAPPRVQVHAHAVHGHPSAAGLRRRSSAGGGAHSAAIAAQAHVHAVAAARASWGGKGCGKGCGSREPDYAVEVFGLRKVFRPSWWTRAAPKWLGGRPSVRDFWAIKDSWFGIEKGSLFCLLGPNGAGKTTTINCLTGALPPTAGDALIYGQSLCGEGGLDRVRSLMGVCPQFDVLWNELSGTEHLTIYGHIKGLRFSEVRASAAHLLERVKLGYAAGVRSGSYSGGMKRRLSVAIALLGDPQIVYLDEPTTGMDPISRRYVWDIINEAKAGRAIVLTTHSMEEADILADRIAIMARGRLKAIGSSIRLKQKYGAGYTLAVSVQQPASGDNGADALAARAEGVREFFLARLGLLPFDEGRCHLHYLVPREQEVRLGAVLSELEARRPEIGASDIQVSLTSLEEVFLTIARKAELAAAQAQGASSIEVPLPDGGALRVSLGQDRAANPADGREYAIKWAQDDSGRLVVLDVLPLAPSAPSLGGGPRPPLGAAAAARASAGGVRRRNRSGSGSMPPSSSLSALFNSGLDILLGGRSSPASLDSSSGGSSASGSGGGSRHGSQRGSQHGGGGGGGGTPRRAPSSSGGGAAAAELGERGYRFSGAGYAPRNAFTR</sequence>
<feature type="transmembrane region" description="Helical" evidence="10">
    <location>
        <begin position="288"/>
        <end position="314"/>
    </location>
</feature>
<accession>A0A2V0P7Q6</accession>
<dbReference type="InterPro" id="IPR003593">
    <property type="entry name" value="AAA+_ATPase"/>
</dbReference>
<dbReference type="Gene3D" id="3.40.50.300">
    <property type="entry name" value="P-loop containing nucleotide triphosphate hydrolases"/>
    <property type="match status" value="1"/>
</dbReference>